<keyword evidence="5" id="KW-0072">Autophagy</keyword>
<dbReference type="InterPro" id="IPR007135">
    <property type="entry name" value="Atg3/Atg10"/>
</dbReference>
<comment type="similarity">
    <text evidence="1">Belongs to the ATG10 family.</text>
</comment>
<evidence type="ECO:0000256" key="5">
    <source>
        <dbReference type="ARBA" id="ARBA00023006"/>
    </source>
</evidence>
<dbReference type="GO" id="GO:0000422">
    <property type="term" value="P:autophagy of mitochondrion"/>
    <property type="evidence" value="ECO:0007669"/>
    <property type="project" value="TreeGrafter"/>
</dbReference>
<dbReference type="EMBL" id="LUCM01004099">
    <property type="protein sequence ID" value="KAA0194820.1"/>
    <property type="molecule type" value="Genomic_DNA"/>
</dbReference>
<evidence type="ECO:0000313" key="7">
    <source>
        <dbReference type="EMBL" id="KAA0194820.1"/>
    </source>
</evidence>
<dbReference type="OrthoDB" id="4089664at2759"/>
<evidence type="ECO:0000256" key="2">
    <source>
        <dbReference type="ARBA" id="ARBA00021099"/>
    </source>
</evidence>
<dbReference type="GO" id="GO:0000045">
    <property type="term" value="P:autophagosome assembly"/>
    <property type="evidence" value="ECO:0007669"/>
    <property type="project" value="TreeGrafter"/>
</dbReference>
<gene>
    <name evidence="7" type="ORF">FBUS_05906</name>
</gene>
<keyword evidence="3" id="KW-0808">Transferase</keyword>
<evidence type="ECO:0000313" key="8">
    <source>
        <dbReference type="Proteomes" id="UP000728185"/>
    </source>
</evidence>
<keyword evidence="4" id="KW-0833">Ubl conjugation pathway</keyword>
<dbReference type="GO" id="GO:0005829">
    <property type="term" value="C:cytosol"/>
    <property type="evidence" value="ECO:0007669"/>
    <property type="project" value="TreeGrafter"/>
</dbReference>
<dbReference type="PANTHER" id="PTHR14957">
    <property type="entry name" value="UBIQUITIN-LIKE-CONJUGATING ENZYME ATG10"/>
    <property type="match status" value="1"/>
</dbReference>
<dbReference type="PANTHER" id="PTHR14957:SF1">
    <property type="entry name" value="UBIQUITIN-LIKE-CONJUGATING ENZYME ATG10"/>
    <property type="match status" value="1"/>
</dbReference>
<name>A0A8E0VMZ0_9TREM</name>
<dbReference type="GO" id="GO:0032446">
    <property type="term" value="P:protein modification by small protein conjugation"/>
    <property type="evidence" value="ECO:0007669"/>
    <property type="project" value="TreeGrafter"/>
</dbReference>
<comment type="caution">
    <text evidence="7">The sequence shown here is derived from an EMBL/GenBank/DDBJ whole genome shotgun (WGS) entry which is preliminary data.</text>
</comment>
<evidence type="ECO:0000256" key="4">
    <source>
        <dbReference type="ARBA" id="ARBA00022786"/>
    </source>
</evidence>
<proteinExistence type="inferred from homology"/>
<evidence type="ECO:0000256" key="6">
    <source>
        <dbReference type="ARBA" id="ARBA00029833"/>
    </source>
</evidence>
<protein>
    <recommendedName>
        <fullName evidence="2">Ubiquitin-like-conjugating enzyme ATG10</fullName>
    </recommendedName>
    <alternativeName>
        <fullName evidence="6">Autophagy-related protein 10</fullName>
    </alternativeName>
</protein>
<dbReference type="GO" id="GO:0061651">
    <property type="term" value="F:Atg12 conjugating enzyme activity"/>
    <property type="evidence" value="ECO:0007669"/>
    <property type="project" value="TreeGrafter"/>
</dbReference>
<keyword evidence="8" id="KW-1185">Reference proteome</keyword>
<organism evidence="7 8">
    <name type="scientific">Fasciolopsis buskii</name>
    <dbReference type="NCBI Taxonomy" id="27845"/>
    <lineage>
        <taxon>Eukaryota</taxon>
        <taxon>Metazoa</taxon>
        <taxon>Spiralia</taxon>
        <taxon>Lophotrochozoa</taxon>
        <taxon>Platyhelminthes</taxon>
        <taxon>Trematoda</taxon>
        <taxon>Digenea</taxon>
        <taxon>Plagiorchiida</taxon>
        <taxon>Echinostomata</taxon>
        <taxon>Echinostomatoidea</taxon>
        <taxon>Fasciolidae</taxon>
        <taxon>Fasciolopsis</taxon>
    </lineage>
</organism>
<evidence type="ECO:0000256" key="1">
    <source>
        <dbReference type="ARBA" id="ARBA00005696"/>
    </source>
</evidence>
<sequence>MIEERSGHISLSVFQTAIENLYDMLTCFSDSTAQWSMENYPGYEYSELVCHRFESPVPSTPHVDGSCSSADGLKLEYRISYSVAYEVPILMMRIQNFSGRPLSIELLKKRFIRSIFQSTKNHYVALEAGFSQVEHPYLGIPYYQFHPCRTAGLMRQALSVENAISEISGVKYLILWLSLIATPAGLMLPNDFAAHNFESDSNTMIRLTFGDHVRI</sequence>
<dbReference type="AlphaFoldDB" id="A0A8E0VMZ0"/>
<dbReference type="Proteomes" id="UP000728185">
    <property type="component" value="Unassembled WGS sequence"/>
</dbReference>
<accession>A0A8E0VMZ0</accession>
<dbReference type="Gene3D" id="3.30.1460.50">
    <property type="match status" value="1"/>
</dbReference>
<evidence type="ECO:0000256" key="3">
    <source>
        <dbReference type="ARBA" id="ARBA00022679"/>
    </source>
</evidence>
<reference evidence="7" key="1">
    <citation type="submission" date="2019-05" db="EMBL/GenBank/DDBJ databases">
        <title>Annotation for the trematode Fasciolopsis buski.</title>
        <authorList>
            <person name="Choi Y.-J."/>
        </authorList>
    </citation>
    <scope>NUCLEOTIDE SEQUENCE</scope>
    <source>
        <strain evidence="7">HT</strain>
        <tissue evidence="7">Whole worm</tissue>
    </source>
</reference>
<dbReference type="Pfam" id="PF03987">
    <property type="entry name" value="Autophagy_act_C"/>
    <property type="match status" value="1"/>
</dbReference>